<feature type="compositionally biased region" description="Polar residues" evidence="1">
    <location>
        <begin position="118"/>
        <end position="130"/>
    </location>
</feature>
<feature type="region of interest" description="Disordered" evidence="1">
    <location>
        <begin position="112"/>
        <end position="152"/>
    </location>
</feature>
<reference evidence="3" key="2">
    <citation type="submission" date="2016-05" db="EMBL/GenBank/DDBJ databases">
        <title>Comparative analysis highlights variable genome content of wheat rusts and divergence of the mating loci.</title>
        <authorList>
            <person name="Cuomo C.A."/>
            <person name="Bakkeren G."/>
            <person name="Szabo L."/>
            <person name="Khalil H."/>
            <person name="Joly D."/>
            <person name="Goldberg J."/>
            <person name="Young S."/>
            <person name="Zeng Q."/>
            <person name="Fellers J."/>
        </authorList>
    </citation>
    <scope>NUCLEOTIDE SEQUENCE [LARGE SCALE GENOMIC DNA]</scope>
    <source>
        <strain evidence="3">1-1 BBBD Race 1</strain>
    </source>
</reference>
<dbReference type="VEuPathDB" id="FungiDB:PTTG_29960"/>
<dbReference type="Proteomes" id="UP000005240">
    <property type="component" value="Unassembled WGS sequence"/>
</dbReference>
<dbReference type="EnsemblFungi" id="PTTG_29960-t43_1">
    <property type="protein sequence ID" value="PTTG_29960-t43_1-p1"/>
    <property type="gene ID" value="PTTG_29960"/>
</dbReference>
<organism evidence="3">
    <name type="scientific">Puccinia triticina (isolate 1-1 / race 1 (BBBD))</name>
    <name type="common">Brown leaf rust fungus</name>
    <dbReference type="NCBI Taxonomy" id="630390"/>
    <lineage>
        <taxon>Eukaryota</taxon>
        <taxon>Fungi</taxon>
        <taxon>Dikarya</taxon>
        <taxon>Basidiomycota</taxon>
        <taxon>Pucciniomycotina</taxon>
        <taxon>Pucciniomycetes</taxon>
        <taxon>Pucciniales</taxon>
        <taxon>Pucciniaceae</taxon>
        <taxon>Puccinia</taxon>
    </lineage>
</organism>
<evidence type="ECO:0000313" key="4">
    <source>
        <dbReference type="EnsemblFungi" id="PTTG_29960-t43_1-p1"/>
    </source>
</evidence>
<accession>A0A180G0V7</accession>
<dbReference type="AlphaFoldDB" id="A0A180G0V7"/>
<protein>
    <recommendedName>
        <fullName evidence="6">Secreted protein</fullName>
    </recommendedName>
</protein>
<reference evidence="4 5" key="3">
    <citation type="journal article" date="2017" name="G3 (Bethesda)">
        <title>Comparative analysis highlights variable genome content of wheat rusts and divergence of the mating loci.</title>
        <authorList>
            <person name="Cuomo C.A."/>
            <person name="Bakkeren G."/>
            <person name="Khalil H.B."/>
            <person name="Panwar V."/>
            <person name="Joly D."/>
            <person name="Linning R."/>
            <person name="Sakthikumar S."/>
            <person name="Song X."/>
            <person name="Adiconis X."/>
            <person name="Fan L."/>
            <person name="Goldberg J.M."/>
            <person name="Levin J.Z."/>
            <person name="Young S."/>
            <person name="Zeng Q."/>
            <person name="Anikster Y."/>
            <person name="Bruce M."/>
            <person name="Wang M."/>
            <person name="Yin C."/>
            <person name="McCallum B."/>
            <person name="Szabo L.J."/>
            <person name="Hulbert S."/>
            <person name="Chen X."/>
            <person name="Fellers J.P."/>
        </authorList>
    </citation>
    <scope>NUCLEOTIDE SEQUENCE</scope>
    <source>
        <strain evidence="4">isolate 1-1 / race 1 (BBBD)</strain>
        <strain evidence="5">Isolate 1-1 / race 1 (BBBD)</strain>
    </source>
</reference>
<evidence type="ECO:0000313" key="3">
    <source>
        <dbReference type="EMBL" id="OAV86336.1"/>
    </source>
</evidence>
<evidence type="ECO:0000256" key="1">
    <source>
        <dbReference type="SAM" id="MobiDB-lite"/>
    </source>
</evidence>
<dbReference type="EMBL" id="ADAS02001271">
    <property type="protein sequence ID" value="OAV86336.1"/>
    <property type="molecule type" value="Genomic_DNA"/>
</dbReference>
<reference evidence="3" key="1">
    <citation type="submission" date="2009-11" db="EMBL/GenBank/DDBJ databases">
        <authorList>
            <consortium name="The Broad Institute Genome Sequencing Platform"/>
            <person name="Ward D."/>
            <person name="Feldgarden M."/>
            <person name="Earl A."/>
            <person name="Young S.K."/>
            <person name="Zeng Q."/>
            <person name="Koehrsen M."/>
            <person name="Alvarado L."/>
            <person name="Berlin A."/>
            <person name="Bochicchio J."/>
            <person name="Borenstein D."/>
            <person name="Chapman S.B."/>
            <person name="Chen Z."/>
            <person name="Engels R."/>
            <person name="Freedman E."/>
            <person name="Gellesch M."/>
            <person name="Goldberg J."/>
            <person name="Griggs A."/>
            <person name="Gujja S."/>
            <person name="Heilman E."/>
            <person name="Heiman D."/>
            <person name="Hepburn T."/>
            <person name="Howarth C."/>
            <person name="Jen D."/>
            <person name="Larson L."/>
            <person name="Lewis B."/>
            <person name="Mehta T."/>
            <person name="Park D."/>
            <person name="Pearson M."/>
            <person name="Roberts A."/>
            <person name="Saif S."/>
            <person name="Shea T."/>
            <person name="Shenoy N."/>
            <person name="Sisk P."/>
            <person name="Stolte C."/>
            <person name="Sykes S."/>
            <person name="Thomson T."/>
            <person name="Walk T."/>
            <person name="White J."/>
            <person name="Yandava C."/>
            <person name="Izard J."/>
            <person name="Baranova O.V."/>
            <person name="Blanton J.M."/>
            <person name="Tanner A.C."/>
            <person name="Dewhirst F.E."/>
            <person name="Haas B."/>
            <person name="Nusbaum C."/>
            <person name="Birren B."/>
        </authorList>
    </citation>
    <scope>NUCLEOTIDE SEQUENCE [LARGE SCALE GENOMIC DNA]</scope>
    <source>
        <strain evidence="3">1-1 BBBD Race 1</strain>
    </source>
</reference>
<keyword evidence="5" id="KW-1185">Reference proteome</keyword>
<reference evidence="4" key="4">
    <citation type="submission" date="2025-05" db="UniProtKB">
        <authorList>
            <consortium name="EnsemblFungi"/>
        </authorList>
    </citation>
    <scope>IDENTIFICATION</scope>
    <source>
        <strain evidence="4">isolate 1-1 / race 1 (BBBD)</strain>
    </source>
</reference>
<feature type="compositionally biased region" description="Polar residues" evidence="1">
    <location>
        <begin position="138"/>
        <end position="149"/>
    </location>
</feature>
<feature type="chain" id="PRO_5008109476" description="Secreted protein" evidence="2">
    <location>
        <begin position="24"/>
        <end position="158"/>
    </location>
</feature>
<gene>
    <name evidence="3" type="ORF">PTTG_29960</name>
</gene>
<keyword evidence="2" id="KW-0732">Signal</keyword>
<evidence type="ECO:0008006" key="6">
    <source>
        <dbReference type="Google" id="ProtNLM"/>
    </source>
</evidence>
<proteinExistence type="predicted"/>
<evidence type="ECO:0000313" key="5">
    <source>
        <dbReference type="Proteomes" id="UP000005240"/>
    </source>
</evidence>
<sequence length="158" mass="17199">MKLATLPQAIFLAVLLLSSTIWAGFTCCANCGESTGIVRQKCGILRKRDYCGFPLGNGSVCGAESGKQFTHCNRCVHWTIRNYKPDCGHDKHHYTVDPATGVRTAAKFPFRKKGRPITNPTNAVDASTSAGRAPTPQDPSNSAGHSPTSYPFPYFEYL</sequence>
<feature type="signal peptide" evidence="2">
    <location>
        <begin position="1"/>
        <end position="23"/>
    </location>
</feature>
<name>A0A180G0V7_PUCT1</name>
<evidence type="ECO:0000256" key="2">
    <source>
        <dbReference type="SAM" id="SignalP"/>
    </source>
</evidence>